<keyword evidence="6 7" id="KW-0472">Membrane</keyword>
<dbReference type="InterPro" id="IPR005614">
    <property type="entry name" value="NrfD-like"/>
</dbReference>
<protein>
    <submittedName>
        <fullName evidence="8">NrfD protein</fullName>
    </submittedName>
</protein>
<dbReference type="EMBL" id="UOER01000141">
    <property type="protein sequence ID" value="VAW22474.1"/>
    <property type="molecule type" value="Genomic_DNA"/>
</dbReference>
<name>A0A3B0UQQ7_9ZZZZ</name>
<dbReference type="InterPro" id="IPR052049">
    <property type="entry name" value="Electron_transfer_protein"/>
</dbReference>
<keyword evidence="4 7" id="KW-0812">Transmembrane</keyword>
<gene>
    <name evidence="8" type="ORF">MNBD_BACTEROID04-1873</name>
</gene>
<reference evidence="8" key="1">
    <citation type="submission" date="2018-06" db="EMBL/GenBank/DDBJ databases">
        <authorList>
            <person name="Zhirakovskaya E."/>
        </authorList>
    </citation>
    <scope>NUCLEOTIDE SEQUENCE</scope>
</reference>
<keyword evidence="5 7" id="KW-1133">Transmembrane helix</keyword>
<feature type="non-terminal residue" evidence="8">
    <location>
        <position position="1"/>
    </location>
</feature>
<dbReference type="AlphaFoldDB" id="A0A3B0UQQ7"/>
<feature type="transmembrane region" description="Helical" evidence="7">
    <location>
        <begin position="62"/>
        <end position="82"/>
    </location>
</feature>
<comment type="subcellular location">
    <subcellularLocation>
        <location evidence="1">Cell membrane</location>
        <topology evidence="1">Multi-pass membrane protein</topology>
    </subcellularLocation>
</comment>
<feature type="transmembrane region" description="Helical" evidence="7">
    <location>
        <begin position="131"/>
        <end position="150"/>
    </location>
</feature>
<keyword evidence="3" id="KW-1003">Cell membrane</keyword>
<comment type="similarity">
    <text evidence="2">Belongs to the NrfD family.</text>
</comment>
<dbReference type="PANTHER" id="PTHR34856:SF2">
    <property type="entry name" value="PROTEIN NRFD"/>
    <property type="match status" value="1"/>
</dbReference>
<dbReference type="PANTHER" id="PTHR34856">
    <property type="entry name" value="PROTEIN NRFD"/>
    <property type="match status" value="1"/>
</dbReference>
<evidence type="ECO:0000256" key="3">
    <source>
        <dbReference type="ARBA" id="ARBA00022475"/>
    </source>
</evidence>
<feature type="transmembrane region" description="Helical" evidence="7">
    <location>
        <begin position="94"/>
        <end position="119"/>
    </location>
</feature>
<dbReference type="Pfam" id="PF03916">
    <property type="entry name" value="NrfD"/>
    <property type="match status" value="1"/>
</dbReference>
<evidence type="ECO:0000313" key="8">
    <source>
        <dbReference type="EMBL" id="VAW22474.1"/>
    </source>
</evidence>
<dbReference type="GO" id="GO:0005886">
    <property type="term" value="C:plasma membrane"/>
    <property type="evidence" value="ECO:0007669"/>
    <property type="project" value="UniProtKB-SubCell"/>
</dbReference>
<feature type="transmembrane region" description="Helical" evidence="7">
    <location>
        <begin position="31"/>
        <end position="50"/>
    </location>
</feature>
<sequence length="160" mass="17382">LIPLSIILGVYTGILLSAFNARPLWNNAILGPLFLTSGLSTGAAAILLFSKNHFERKLISKIDLALIILELALITHMFMGMAAGSQVQLEAMQILIGGQYTVMFFVFVIILGLIVPAILELTEVIGFKVPVIVPALLVLMGGLIFRIVMINAGQLTRFLY</sequence>
<proteinExistence type="inferred from homology"/>
<accession>A0A3B0UQQ7</accession>
<evidence type="ECO:0000256" key="1">
    <source>
        <dbReference type="ARBA" id="ARBA00004651"/>
    </source>
</evidence>
<evidence type="ECO:0000256" key="6">
    <source>
        <dbReference type="ARBA" id="ARBA00023136"/>
    </source>
</evidence>
<evidence type="ECO:0000256" key="4">
    <source>
        <dbReference type="ARBA" id="ARBA00022692"/>
    </source>
</evidence>
<evidence type="ECO:0000256" key="5">
    <source>
        <dbReference type="ARBA" id="ARBA00022989"/>
    </source>
</evidence>
<evidence type="ECO:0000256" key="2">
    <source>
        <dbReference type="ARBA" id="ARBA00008929"/>
    </source>
</evidence>
<organism evidence="8">
    <name type="scientific">hydrothermal vent metagenome</name>
    <dbReference type="NCBI Taxonomy" id="652676"/>
    <lineage>
        <taxon>unclassified sequences</taxon>
        <taxon>metagenomes</taxon>
        <taxon>ecological metagenomes</taxon>
    </lineage>
</organism>
<dbReference type="Gene3D" id="1.20.1630.10">
    <property type="entry name" value="Formate dehydrogenase/DMSO reductase domain"/>
    <property type="match status" value="1"/>
</dbReference>
<evidence type="ECO:0000256" key="7">
    <source>
        <dbReference type="SAM" id="Phobius"/>
    </source>
</evidence>